<gene>
    <name evidence="2" type="ORF">BXT84_08500</name>
</gene>
<dbReference type="EMBL" id="CP019454">
    <property type="protein sequence ID" value="AUW93982.1"/>
    <property type="molecule type" value="Genomic_DNA"/>
</dbReference>
<evidence type="ECO:0000313" key="2">
    <source>
        <dbReference type="EMBL" id="AUW93982.1"/>
    </source>
</evidence>
<reference evidence="2 3" key="1">
    <citation type="journal article" date="2019" name="Sci. Rep.">
        <title>Sulfobacillus thermotolerans: new insights into resistance and metabolic capacities of acidophilic chemolithotrophs.</title>
        <authorList>
            <person name="Panyushkina A.E."/>
            <person name="Babenko V.V."/>
            <person name="Nikitina A.S."/>
            <person name="Selezneva O.V."/>
            <person name="Tsaplina I.A."/>
            <person name="Letarova M.A."/>
            <person name="Kostryukova E.S."/>
            <person name="Letarov A.V."/>
        </authorList>
    </citation>
    <scope>NUCLEOTIDE SEQUENCE [LARGE SCALE GENOMIC DNA]</scope>
    <source>
        <strain evidence="2 3">Kr1</strain>
    </source>
</reference>
<accession>A0ABN5GZP0</accession>
<dbReference type="SUPFAM" id="SSF47598">
    <property type="entry name" value="Ribbon-helix-helix"/>
    <property type="match status" value="1"/>
</dbReference>
<dbReference type="InterPro" id="IPR013321">
    <property type="entry name" value="Arc_rbn_hlx_hlx"/>
</dbReference>
<organism evidence="2 3">
    <name type="scientific">Sulfobacillus thermotolerans</name>
    <dbReference type="NCBI Taxonomy" id="338644"/>
    <lineage>
        <taxon>Bacteria</taxon>
        <taxon>Bacillati</taxon>
        <taxon>Bacillota</taxon>
        <taxon>Clostridia</taxon>
        <taxon>Eubacteriales</taxon>
        <taxon>Clostridiales Family XVII. Incertae Sedis</taxon>
        <taxon>Sulfobacillus</taxon>
    </lineage>
</organism>
<evidence type="ECO:0000313" key="3">
    <source>
        <dbReference type="Proteomes" id="UP000325292"/>
    </source>
</evidence>
<proteinExistence type="predicted"/>
<name>A0ABN5GZP0_9FIRM</name>
<dbReference type="InterPro" id="IPR010985">
    <property type="entry name" value="Ribbon_hlx_hlx"/>
</dbReference>
<dbReference type="Gene3D" id="1.10.1220.10">
    <property type="entry name" value="Met repressor-like"/>
    <property type="match status" value="1"/>
</dbReference>
<dbReference type="InterPro" id="IPR002145">
    <property type="entry name" value="CopG"/>
</dbReference>
<sequence length="84" mass="9743">MGILEENRRVIVRMPHHLVDALDKVADGEGRHRSEVIRESVEFYIAEQRKRQLRQELIQGYQELGALNASLAEEPWEYAGSPQE</sequence>
<keyword evidence="3" id="KW-1185">Reference proteome</keyword>
<feature type="domain" description="Ribbon-helix-helix protein CopG" evidence="1">
    <location>
        <begin position="9"/>
        <end position="47"/>
    </location>
</feature>
<protein>
    <submittedName>
        <fullName evidence="2">CopG family transcriptional regulator</fullName>
    </submittedName>
</protein>
<dbReference type="Proteomes" id="UP000325292">
    <property type="component" value="Chromosome"/>
</dbReference>
<evidence type="ECO:0000259" key="1">
    <source>
        <dbReference type="Pfam" id="PF01402"/>
    </source>
</evidence>
<dbReference type="Pfam" id="PF01402">
    <property type="entry name" value="RHH_1"/>
    <property type="match status" value="1"/>
</dbReference>